<sequence length="104" mass="11290">MGHLLPLFQGKTLLTPAAGQGGMLGSLGSLCPAGKGISLQAFFQHPPQYPLEFFNRPDPQRYCRTIDAAHPASGLFAFITKYAQAAENNGGAGMRFLRRLLWVN</sequence>
<organism evidence="1 2">
    <name type="scientific">Pseudoduganella lutea</name>
    <dbReference type="NCBI Taxonomy" id="321985"/>
    <lineage>
        <taxon>Bacteria</taxon>
        <taxon>Pseudomonadati</taxon>
        <taxon>Pseudomonadota</taxon>
        <taxon>Betaproteobacteria</taxon>
        <taxon>Burkholderiales</taxon>
        <taxon>Oxalobacteraceae</taxon>
        <taxon>Telluria group</taxon>
        <taxon>Pseudoduganella</taxon>
    </lineage>
</organism>
<dbReference type="Proteomes" id="UP000290637">
    <property type="component" value="Chromosome"/>
</dbReference>
<dbReference type="KEGG" id="plue:EWM63_19710"/>
<dbReference type="EMBL" id="CP035913">
    <property type="protein sequence ID" value="QBE64943.1"/>
    <property type="molecule type" value="Genomic_DNA"/>
</dbReference>
<gene>
    <name evidence="1" type="ORF">EWM63_19710</name>
</gene>
<accession>A0A4V0Z3X3</accession>
<keyword evidence="2" id="KW-1185">Reference proteome</keyword>
<reference evidence="1 2" key="1">
    <citation type="submission" date="2019-02" db="EMBL/GenBank/DDBJ databases">
        <title>Draft Genome Sequences of Six Type Strains of the Genus Massilia.</title>
        <authorList>
            <person name="Miess H."/>
            <person name="Frediansyhah A."/>
            <person name="Gross H."/>
        </authorList>
    </citation>
    <scope>NUCLEOTIDE SEQUENCE [LARGE SCALE GENOMIC DNA]</scope>
    <source>
        <strain evidence="1 2">DSM 17473</strain>
    </source>
</reference>
<proteinExistence type="predicted"/>
<evidence type="ECO:0000313" key="2">
    <source>
        <dbReference type="Proteomes" id="UP000290637"/>
    </source>
</evidence>
<evidence type="ECO:0000313" key="1">
    <source>
        <dbReference type="EMBL" id="QBE64943.1"/>
    </source>
</evidence>
<dbReference type="RefSeq" id="WP_130188058.1">
    <property type="nucleotide sequence ID" value="NZ_CP035913.1"/>
</dbReference>
<name>A0A4V0Z3X3_9BURK</name>
<dbReference type="AlphaFoldDB" id="A0A4V0Z3X3"/>
<protein>
    <submittedName>
        <fullName evidence="1">Uncharacterized protein</fullName>
    </submittedName>
</protein>